<evidence type="ECO:0000256" key="6">
    <source>
        <dbReference type="ARBA" id="ARBA00023136"/>
    </source>
</evidence>
<feature type="transmembrane region" description="Helical" evidence="9">
    <location>
        <begin position="451"/>
        <end position="472"/>
    </location>
</feature>
<feature type="transmembrane region" description="Helical" evidence="9">
    <location>
        <begin position="105"/>
        <end position="125"/>
    </location>
</feature>
<dbReference type="EMBL" id="CH408031">
    <property type="protein sequence ID" value="EAQ90189.1"/>
    <property type="molecule type" value="Genomic_DNA"/>
</dbReference>
<evidence type="ECO:0000256" key="4">
    <source>
        <dbReference type="ARBA" id="ARBA00022692"/>
    </source>
</evidence>
<evidence type="ECO:0000256" key="8">
    <source>
        <dbReference type="SAM" id="MobiDB-lite"/>
    </source>
</evidence>
<feature type="transmembrane region" description="Helical" evidence="9">
    <location>
        <begin position="146"/>
        <end position="168"/>
    </location>
</feature>
<dbReference type="Pfam" id="PF00474">
    <property type="entry name" value="SSF"/>
    <property type="match status" value="1"/>
</dbReference>
<dbReference type="GO" id="GO:0015204">
    <property type="term" value="F:urea transmembrane transporter activity"/>
    <property type="evidence" value="ECO:0007669"/>
    <property type="project" value="InterPro"/>
</dbReference>
<dbReference type="Proteomes" id="UP000001056">
    <property type="component" value="Unassembled WGS sequence"/>
</dbReference>
<evidence type="ECO:0000256" key="7">
    <source>
        <dbReference type="RuleBase" id="RU362091"/>
    </source>
</evidence>
<feature type="transmembrane region" description="Helical" evidence="9">
    <location>
        <begin position="627"/>
        <end position="652"/>
    </location>
</feature>
<evidence type="ECO:0000256" key="3">
    <source>
        <dbReference type="ARBA" id="ARBA00022448"/>
    </source>
</evidence>
<evidence type="ECO:0000313" key="10">
    <source>
        <dbReference type="EMBL" id="EAQ90189.1"/>
    </source>
</evidence>
<dbReference type="PROSITE" id="PS50283">
    <property type="entry name" value="NA_SOLUT_SYMP_3"/>
    <property type="match status" value="1"/>
</dbReference>
<feature type="transmembrane region" description="Helical" evidence="9">
    <location>
        <begin position="479"/>
        <end position="499"/>
    </location>
</feature>
<reference evidence="11" key="1">
    <citation type="journal article" date="2015" name="Genome Announc.">
        <title>Draft genome sequence of the cellulolytic fungus Chaetomium globosum.</title>
        <authorList>
            <person name="Cuomo C.A."/>
            <person name="Untereiner W.A."/>
            <person name="Ma L.-J."/>
            <person name="Grabherr M."/>
            <person name="Birren B.W."/>
        </authorList>
    </citation>
    <scope>NUCLEOTIDE SEQUENCE [LARGE SCALE GENOMIC DNA]</scope>
    <source>
        <strain evidence="11">ATCC 6205 / CBS 148.51 / DSM 1962 / NBRC 6347 / NRRL 1970</strain>
    </source>
</reference>
<evidence type="ECO:0000256" key="1">
    <source>
        <dbReference type="ARBA" id="ARBA00004141"/>
    </source>
</evidence>
<feature type="transmembrane region" description="Helical" evidence="9">
    <location>
        <begin position="232"/>
        <end position="249"/>
    </location>
</feature>
<keyword evidence="11" id="KW-1185">Reference proteome</keyword>
<dbReference type="GO" id="GO:0015606">
    <property type="term" value="F:spermidine transmembrane transporter activity"/>
    <property type="evidence" value="ECO:0007669"/>
    <property type="project" value="TreeGrafter"/>
</dbReference>
<dbReference type="FunCoup" id="Q2H3F7">
    <property type="interactions" value="716"/>
</dbReference>
<dbReference type="AlphaFoldDB" id="Q2H3F7"/>
<feature type="compositionally biased region" description="Polar residues" evidence="8">
    <location>
        <begin position="684"/>
        <end position="696"/>
    </location>
</feature>
<dbReference type="OrthoDB" id="6132759at2759"/>
<dbReference type="InterPro" id="IPR031155">
    <property type="entry name" value="DUR"/>
</dbReference>
<dbReference type="GeneID" id="4391260"/>
<dbReference type="GO" id="GO:0005886">
    <property type="term" value="C:plasma membrane"/>
    <property type="evidence" value="ECO:0007669"/>
    <property type="project" value="TreeGrafter"/>
</dbReference>
<dbReference type="PANTHER" id="PTHR46154">
    <property type="match status" value="1"/>
</dbReference>
<feature type="transmembrane region" description="Helical" evidence="9">
    <location>
        <begin position="596"/>
        <end position="615"/>
    </location>
</feature>
<keyword evidence="4 9" id="KW-0812">Transmembrane</keyword>
<feature type="region of interest" description="Disordered" evidence="8">
    <location>
        <begin position="681"/>
        <end position="707"/>
    </location>
</feature>
<proteinExistence type="inferred from homology"/>
<keyword evidence="6 9" id="KW-0472">Membrane</keyword>
<comment type="subcellular location">
    <subcellularLocation>
        <location evidence="1">Membrane</location>
        <topology evidence="1">Multi-pass membrane protein</topology>
    </subcellularLocation>
</comment>
<dbReference type="PANTHER" id="PTHR46154:SF4">
    <property type="entry name" value="UREA ACTIVE TRANSPORTER"/>
    <property type="match status" value="1"/>
</dbReference>
<dbReference type="GO" id="GO:0015489">
    <property type="term" value="F:putrescine transmembrane transporter activity"/>
    <property type="evidence" value="ECO:0007669"/>
    <property type="project" value="TreeGrafter"/>
</dbReference>
<feature type="transmembrane region" description="Helical" evidence="9">
    <location>
        <begin position="419"/>
        <end position="445"/>
    </location>
</feature>
<accession>Q2H3F7</accession>
<protein>
    <recommendedName>
        <fullName evidence="12">Urea active transporter</fullName>
    </recommendedName>
</protein>
<feature type="transmembrane region" description="Helical" evidence="9">
    <location>
        <begin position="519"/>
        <end position="542"/>
    </location>
</feature>
<dbReference type="InterPro" id="IPR038377">
    <property type="entry name" value="Na/Glc_symporter_sf"/>
</dbReference>
<dbReference type="STRING" id="306901.Q2H3F7"/>
<keyword evidence="5 9" id="KW-1133">Transmembrane helix</keyword>
<dbReference type="RefSeq" id="XP_001222903.1">
    <property type="nucleotide sequence ID" value="XM_001222902.1"/>
</dbReference>
<feature type="transmembrane region" description="Helical" evidence="9">
    <location>
        <begin position="357"/>
        <end position="376"/>
    </location>
</feature>
<dbReference type="InParanoid" id="Q2H3F7"/>
<evidence type="ECO:0000256" key="2">
    <source>
        <dbReference type="ARBA" id="ARBA00006434"/>
    </source>
</evidence>
<feature type="transmembrane region" description="Helical" evidence="9">
    <location>
        <begin position="314"/>
        <end position="337"/>
    </location>
</feature>
<dbReference type="VEuPathDB" id="FungiDB:CHGG_06808"/>
<organism evidence="10 11">
    <name type="scientific">Chaetomium globosum (strain ATCC 6205 / CBS 148.51 / DSM 1962 / NBRC 6347 / NRRL 1970)</name>
    <name type="common">Soil fungus</name>
    <dbReference type="NCBI Taxonomy" id="306901"/>
    <lineage>
        <taxon>Eukaryota</taxon>
        <taxon>Fungi</taxon>
        <taxon>Dikarya</taxon>
        <taxon>Ascomycota</taxon>
        <taxon>Pezizomycotina</taxon>
        <taxon>Sordariomycetes</taxon>
        <taxon>Sordariomycetidae</taxon>
        <taxon>Sordariales</taxon>
        <taxon>Chaetomiaceae</taxon>
        <taxon>Chaetomium</taxon>
    </lineage>
</organism>
<dbReference type="FunFam" id="1.20.1730.10:FF:000006">
    <property type="entry name" value="Urea active transporter"/>
    <property type="match status" value="1"/>
</dbReference>
<comment type="similarity">
    <text evidence="2 7">Belongs to the sodium:solute symporter (SSF) (TC 2.A.21) family.</text>
</comment>
<evidence type="ECO:0000313" key="11">
    <source>
        <dbReference type="Proteomes" id="UP000001056"/>
    </source>
</evidence>
<evidence type="ECO:0000256" key="5">
    <source>
        <dbReference type="ARBA" id="ARBA00022989"/>
    </source>
</evidence>
<dbReference type="CDD" id="cd11476">
    <property type="entry name" value="SLC5sbd_DUR3"/>
    <property type="match status" value="1"/>
</dbReference>
<evidence type="ECO:0008006" key="12">
    <source>
        <dbReference type="Google" id="ProtNLM"/>
    </source>
</evidence>
<dbReference type="HOGENOM" id="CLU_010778_2_1_1"/>
<dbReference type="InterPro" id="IPR001734">
    <property type="entry name" value="Na/solute_symporter"/>
</dbReference>
<gene>
    <name evidence="10" type="ORF">CHGG_06808</name>
</gene>
<dbReference type="OMA" id="THIVFMV"/>
<feature type="transmembrane region" description="Helical" evidence="9">
    <location>
        <begin position="20"/>
        <end position="39"/>
    </location>
</feature>
<evidence type="ECO:0000256" key="9">
    <source>
        <dbReference type="SAM" id="Phobius"/>
    </source>
</evidence>
<sequence length="707" mass="76027">MDHAPSNKDHIANAALGQGVGYGIVVGLGGAFALVDAYTKPGMMLVTFILRRYNQELQTSEMFNTAGRTVKSGLVSAAVVSSWTWAATLLQSTGVCYRYGVSGPFWYASGATVQILLFATLAIELKRRAPNAHTYLEIIKARYGTFAHLVFLIFGLATNILVSLMLIVGGSATVNALTGMHTIAASRSRLPASESSKHMADDVVYLLPVGVVVYTMVGGLKATILTDWAHTFILLIILIIFSLTAYASHDVLGSPGVVYDLLVKAAARHPVEGNKDGSYLTMQSREGAIFFVINIVGYYNKAIAASPVHALPGYLIGGLCWFAIPWLTATTMGLTALAMEDKPGFPTYPDRMADADVTAGLVLPYAAVSLLGKGGAVGTLLIVFMAVTSATSSQLIAVSTICTYDLYRTYFNPTASGKRLIYTSHAVVVGYGLFIATFSVGLWYAGISMGYLYLMMGVIISAAVLPATLTLVWAGQNKWAASLSPIVGLACALIAWLVTAKRECGNLGVACTGSNYPMLAGNVAALLSPVVLVVIFTLIFGIDKYDWKSMMEIRRGDDHELTDPVGLSVEEVPVNHNESGAEFDEEQKKLERASKISKTATIVMTLAFLVLWPMPMYGTGYIFSKPFFTGWVTVGIIWIFCSFIGVGLFPIFESRKTLARTFKSIYLDVTGKSHPKTIHAQMAQEEQTPSEATPSEKSGVKQVVKPA</sequence>
<dbReference type="Gene3D" id="1.20.1730.10">
    <property type="entry name" value="Sodium/glucose cotransporter"/>
    <property type="match status" value="1"/>
</dbReference>
<name>Q2H3F7_CHAGB</name>
<keyword evidence="3" id="KW-0813">Transport</keyword>
<feature type="transmembrane region" description="Helical" evidence="9">
    <location>
        <begin position="203"/>
        <end position="220"/>
    </location>
</feature>
<dbReference type="eggNOG" id="KOG2348">
    <property type="taxonomic scope" value="Eukaryota"/>
</dbReference>